<accession>A0A1H1ADF6</accession>
<evidence type="ECO:0000259" key="2">
    <source>
        <dbReference type="Pfam" id="PF01757"/>
    </source>
</evidence>
<protein>
    <recommendedName>
        <fullName evidence="2">Acyltransferase 3 domain-containing protein</fullName>
    </recommendedName>
</protein>
<sequence length="349" mass="38604">MVGFRRFESIQALRALAALGVVAFHTNGNVLAYGWLPHFFARVSRFGEIGVDVFFVISGFIMVFVTHEQPAGIASARSFIAARISRIVPLYWLLTLLFILLLVIVPNAFGNAHFNAWNALTSFVFFPSLNWEGITAPVVGVGWTLNYEMWFYLVFAIAMCATRHRVLAAGTFLALTSSLRLLPDGGVVHQFYTNPIVLEFVFGCCVGVFYTSGRTIPLPVALAFLFVTAAAVTLLAPTLTETNRFLKFGLLALAVFIMGLSLESRVRWNAWLERIGDSSYSLYLTHVFSVPIAVKVLRMVDQQHRISGDVICVVVVLISTVVGLASYRFLERPLGRLVRGGMGLRKGRA</sequence>
<dbReference type="GO" id="GO:0016747">
    <property type="term" value="F:acyltransferase activity, transferring groups other than amino-acyl groups"/>
    <property type="evidence" value="ECO:0007669"/>
    <property type="project" value="InterPro"/>
</dbReference>
<keyword evidence="1" id="KW-1133">Transmembrane helix</keyword>
<keyword evidence="4" id="KW-1185">Reference proteome</keyword>
<reference evidence="4" key="1">
    <citation type="submission" date="2016-10" db="EMBL/GenBank/DDBJ databases">
        <authorList>
            <person name="Varghese N."/>
        </authorList>
    </citation>
    <scope>NUCLEOTIDE SEQUENCE [LARGE SCALE GENOMIC DNA]</scope>
    <source>
        <strain evidence="4">GAS106B</strain>
    </source>
</reference>
<dbReference type="AlphaFoldDB" id="A0A1H1ADF6"/>
<evidence type="ECO:0000313" key="3">
    <source>
        <dbReference type="EMBL" id="SDQ37755.1"/>
    </source>
</evidence>
<gene>
    <name evidence="3" type="ORF">SAMN05443245_1142</name>
</gene>
<dbReference type="GO" id="GO:0000271">
    <property type="term" value="P:polysaccharide biosynthetic process"/>
    <property type="evidence" value="ECO:0007669"/>
    <property type="project" value="TreeGrafter"/>
</dbReference>
<evidence type="ECO:0000313" key="4">
    <source>
        <dbReference type="Proteomes" id="UP000183487"/>
    </source>
</evidence>
<feature type="transmembrane region" description="Helical" evidence="1">
    <location>
        <begin position="150"/>
        <end position="179"/>
    </location>
</feature>
<organism evidence="3 4">
    <name type="scientific">Paraburkholderia fungorum</name>
    <dbReference type="NCBI Taxonomy" id="134537"/>
    <lineage>
        <taxon>Bacteria</taxon>
        <taxon>Pseudomonadati</taxon>
        <taxon>Pseudomonadota</taxon>
        <taxon>Betaproteobacteria</taxon>
        <taxon>Burkholderiales</taxon>
        <taxon>Burkholderiaceae</taxon>
        <taxon>Paraburkholderia</taxon>
    </lineage>
</organism>
<dbReference type="GO" id="GO:0016020">
    <property type="term" value="C:membrane"/>
    <property type="evidence" value="ECO:0007669"/>
    <property type="project" value="TreeGrafter"/>
</dbReference>
<feature type="transmembrane region" description="Helical" evidence="1">
    <location>
        <begin position="191"/>
        <end position="210"/>
    </location>
</feature>
<feature type="transmembrane region" description="Helical" evidence="1">
    <location>
        <begin position="12"/>
        <end position="36"/>
    </location>
</feature>
<dbReference type="InterPro" id="IPR050879">
    <property type="entry name" value="Acyltransferase_3"/>
</dbReference>
<feature type="transmembrane region" description="Helical" evidence="1">
    <location>
        <begin position="48"/>
        <end position="66"/>
    </location>
</feature>
<keyword evidence="1" id="KW-0472">Membrane</keyword>
<feature type="transmembrane region" description="Helical" evidence="1">
    <location>
        <begin position="280"/>
        <end position="298"/>
    </location>
</feature>
<proteinExistence type="predicted"/>
<dbReference type="Proteomes" id="UP000183487">
    <property type="component" value="Unassembled WGS sequence"/>
</dbReference>
<dbReference type="PANTHER" id="PTHR23028">
    <property type="entry name" value="ACETYLTRANSFERASE"/>
    <property type="match status" value="1"/>
</dbReference>
<keyword evidence="1" id="KW-0812">Transmembrane</keyword>
<feature type="transmembrane region" description="Helical" evidence="1">
    <location>
        <begin position="216"/>
        <end position="236"/>
    </location>
</feature>
<dbReference type="RefSeq" id="WP_074763406.1">
    <property type="nucleotide sequence ID" value="NZ_FNKP01000001.1"/>
</dbReference>
<dbReference type="PANTHER" id="PTHR23028:SF131">
    <property type="entry name" value="BLR2367 PROTEIN"/>
    <property type="match status" value="1"/>
</dbReference>
<dbReference type="InterPro" id="IPR002656">
    <property type="entry name" value="Acyl_transf_3_dom"/>
</dbReference>
<feature type="domain" description="Acyltransferase 3" evidence="2">
    <location>
        <begin position="8"/>
        <end position="321"/>
    </location>
</feature>
<feature type="transmembrane region" description="Helical" evidence="1">
    <location>
        <begin position="248"/>
        <end position="268"/>
    </location>
</feature>
<dbReference type="OrthoDB" id="9814807at2"/>
<feature type="transmembrane region" description="Helical" evidence="1">
    <location>
        <begin position="87"/>
        <end position="109"/>
    </location>
</feature>
<evidence type="ECO:0000256" key="1">
    <source>
        <dbReference type="SAM" id="Phobius"/>
    </source>
</evidence>
<feature type="transmembrane region" description="Helical" evidence="1">
    <location>
        <begin position="310"/>
        <end position="330"/>
    </location>
</feature>
<dbReference type="Pfam" id="PF01757">
    <property type="entry name" value="Acyl_transf_3"/>
    <property type="match status" value="1"/>
</dbReference>
<name>A0A1H1ADF6_9BURK</name>
<dbReference type="EMBL" id="FNKP01000001">
    <property type="protein sequence ID" value="SDQ37755.1"/>
    <property type="molecule type" value="Genomic_DNA"/>
</dbReference>